<name>A0ABU3NSI1_9CHLR</name>
<sequence length="185" mass="20396">MTSFSSLLWIFTGDIGIGKTSVCQRLVNEARSLGWDVAGILSPGLYQGGQKVAIEAVNLRSGERRTLAWRINSGEIVEGEVIHTQEWRFDPDTLQWGNNVFEVAAPCDFLVADEIGPLELERGEGWVAALAALASRAYRLGVVVLRPSLLSHAARWAPARILVIRHPGQAVTLADLLEEDWRQPK</sequence>
<gene>
    <name evidence="1" type="ORF">QYE77_12360</name>
</gene>
<reference evidence="1 2" key="1">
    <citation type="submission" date="2023-07" db="EMBL/GenBank/DDBJ databases">
        <title>Novel species of Thermanaerothrix with wide hydrolytic capabilities.</title>
        <authorList>
            <person name="Zayulina K.S."/>
            <person name="Podosokorskaya O.A."/>
            <person name="Elcheninov A.G."/>
        </authorList>
    </citation>
    <scope>NUCLEOTIDE SEQUENCE [LARGE SCALE GENOMIC DNA]</scope>
    <source>
        <strain evidence="1 2">4228-RoL</strain>
    </source>
</reference>
<dbReference type="RefSeq" id="WP_315625738.1">
    <property type="nucleotide sequence ID" value="NZ_JAUHMF010000002.1"/>
</dbReference>
<dbReference type="Proteomes" id="UP001254165">
    <property type="component" value="Unassembled WGS sequence"/>
</dbReference>
<organism evidence="1 2">
    <name type="scientific">Thermanaerothrix solaris</name>
    <dbReference type="NCBI Taxonomy" id="3058434"/>
    <lineage>
        <taxon>Bacteria</taxon>
        <taxon>Bacillati</taxon>
        <taxon>Chloroflexota</taxon>
        <taxon>Anaerolineae</taxon>
        <taxon>Anaerolineales</taxon>
        <taxon>Anaerolineaceae</taxon>
        <taxon>Thermanaerothrix</taxon>
    </lineage>
</organism>
<dbReference type="EMBL" id="JAUHMF010000002">
    <property type="protein sequence ID" value="MDT8899057.1"/>
    <property type="molecule type" value="Genomic_DNA"/>
</dbReference>
<proteinExistence type="predicted"/>
<dbReference type="InterPro" id="IPR027417">
    <property type="entry name" value="P-loop_NTPase"/>
</dbReference>
<protein>
    <submittedName>
        <fullName evidence="1">Nucleoside-triphosphatase</fullName>
    </submittedName>
</protein>
<dbReference type="InterPro" id="IPR004948">
    <property type="entry name" value="Nuc-triphosphatase_THEP1"/>
</dbReference>
<dbReference type="Pfam" id="PF03266">
    <property type="entry name" value="NTPase_1"/>
    <property type="match status" value="1"/>
</dbReference>
<keyword evidence="2" id="KW-1185">Reference proteome</keyword>
<accession>A0ABU3NSI1</accession>
<comment type="caution">
    <text evidence="1">The sequence shown here is derived from an EMBL/GenBank/DDBJ whole genome shotgun (WGS) entry which is preliminary data.</text>
</comment>
<dbReference type="Gene3D" id="3.40.50.300">
    <property type="entry name" value="P-loop containing nucleotide triphosphate hydrolases"/>
    <property type="match status" value="1"/>
</dbReference>
<dbReference type="SUPFAM" id="SSF52540">
    <property type="entry name" value="P-loop containing nucleoside triphosphate hydrolases"/>
    <property type="match status" value="1"/>
</dbReference>
<evidence type="ECO:0000313" key="1">
    <source>
        <dbReference type="EMBL" id="MDT8899057.1"/>
    </source>
</evidence>
<evidence type="ECO:0000313" key="2">
    <source>
        <dbReference type="Proteomes" id="UP001254165"/>
    </source>
</evidence>